<dbReference type="AlphaFoldDB" id="A0AAN8VWX3"/>
<dbReference type="PROSITE" id="PS50873">
    <property type="entry name" value="PEROXIDASE_4"/>
    <property type="match status" value="1"/>
</dbReference>
<feature type="binding site" description="axial binding residue" evidence="9">
    <location>
        <position position="148"/>
    </location>
    <ligand>
        <name>heme b</name>
        <dbReference type="ChEBI" id="CHEBI:60344"/>
    </ligand>
    <ligandPart>
        <name>Fe</name>
        <dbReference type="ChEBI" id="CHEBI:18248"/>
    </ligandPart>
</feature>
<dbReference type="Gene3D" id="1.10.520.10">
    <property type="match status" value="1"/>
</dbReference>
<evidence type="ECO:0000256" key="10">
    <source>
        <dbReference type="PIRSR" id="PIRSR600823-5"/>
    </source>
</evidence>
<dbReference type="EC" id="1.11.1.7" evidence="2"/>
<dbReference type="Gene3D" id="1.10.420.10">
    <property type="entry name" value="Peroxidase, domain 2"/>
    <property type="match status" value="1"/>
</dbReference>
<organism evidence="13 14">
    <name type="scientific">Dillenia turbinata</name>
    <dbReference type="NCBI Taxonomy" id="194707"/>
    <lineage>
        <taxon>Eukaryota</taxon>
        <taxon>Viridiplantae</taxon>
        <taxon>Streptophyta</taxon>
        <taxon>Embryophyta</taxon>
        <taxon>Tracheophyta</taxon>
        <taxon>Spermatophyta</taxon>
        <taxon>Magnoliopsida</taxon>
        <taxon>eudicotyledons</taxon>
        <taxon>Gunneridae</taxon>
        <taxon>Pentapetalae</taxon>
        <taxon>Dilleniales</taxon>
        <taxon>Dilleniaceae</taxon>
        <taxon>Dillenia</taxon>
    </lineage>
</organism>
<name>A0AAN8VWX3_9MAGN</name>
<evidence type="ECO:0000256" key="8">
    <source>
        <dbReference type="PIRSR" id="PIRSR600823-2"/>
    </source>
</evidence>
<evidence type="ECO:0000256" key="2">
    <source>
        <dbReference type="ARBA" id="ARBA00012313"/>
    </source>
</evidence>
<dbReference type="GO" id="GO:0020037">
    <property type="term" value="F:heme binding"/>
    <property type="evidence" value="ECO:0007669"/>
    <property type="project" value="InterPro"/>
</dbReference>
<comment type="cofactor">
    <cofactor evidence="9">
        <name>heme b</name>
        <dbReference type="ChEBI" id="CHEBI:60344"/>
    </cofactor>
    <text evidence="9">Binds 1 heme b (iron(II)-protoporphyrin IX) group per subunit.</text>
</comment>
<evidence type="ECO:0000259" key="12">
    <source>
        <dbReference type="PROSITE" id="PS50873"/>
    </source>
</evidence>
<feature type="binding site" evidence="9">
    <location>
        <position position="14"/>
    </location>
    <ligand>
        <name>Ca(2+)</name>
        <dbReference type="ChEBI" id="CHEBI:29108"/>
        <label>1</label>
    </ligand>
</feature>
<dbReference type="Proteomes" id="UP001370490">
    <property type="component" value="Unassembled WGS sequence"/>
</dbReference>
<keyword evidence="3 13" id="KW-0575">Peroxidase</keyword>
<dbReference type="PRINTS" id="PR00458">
    <property type="entry name" value="PEROXIDASE"/>
</dbReference>
<dbReference type="PRINTS" id="PR00461">
    <property type="entry name" value="PLPEROXIDASE"/>
</dbReference>
<dbReference type="PANTHER" id="PTHR31388">
    <property type="entry name" value="PEROXIDASE 72-RELATED"/>
    <property type="match status" value="1"/>
</dbReference>
<feature type="binding site" evidence="9">
    <location>
        <position position="28"/>
    </location>
    <ligand>
        <name>Ca(2+)</name>
        <dbReference type="ChEBI" id="CHEBI:29108"/>
        <label>1</label>
    </ligand>
</feature>
<feature type="binding site" evidence="9">
    <location>
        <position position="149"/>
    </location>
    <ligand>
        <name>Ca(2+)</name>
        <dbReference type="ChEBI" id="CHEBI:29108"/>
        <label>2</label>
    </ligand>
</feature>
<keyword evidence="7 9" id="KW-0408">Iron</keyword>
<evidence type="ECO:0000256" key="11">
    <source>
        <dbReference type="RuleBase" id="RU004241"/>
    </source>
</evidence>
<keyword evidence="10" id="KW-1015">Disulfide bond</keyword>
<proteinExistence type="inferred from homology"/>
<feature type="binding site" evidence="9">
    <location>
        <position position="201"/>
    </location>
    <ligand>
        <name>Ca(2+)</name>
        <dbReference type="ChEBI" id="CHEBI:29108"/>
        <label>2</label>
    </ligand>
</feature>
<evidence type="ECO:0000256" key="5">
    <source>
        <dbReference type="ARBA" id="ARBA00022723"/>
    </source>
</evidence>
<feature type="disulfide bond" evidence="10">
    <location>
        <begin position="155"/>
        <end position="180"/>
    </location>
</feature>
<comment type="catalytic activity">
    <reaction evidence="1">
        <text>2 a phenolic donor + H2O2 = 2 a phenolic radical donor + 2 H2O</text>
        <dbReference type="Rhea" id="RHEA:56136"/>
        <dbReference type="ChEBI" id="CHEBI:15377"/>
        <dbReference type="ChEBI" id="CHEBI:16240"/>
        <dbReference type="ChEBI" id="CHEBI:139520"/>
        <dbReference type="ChEBI" id="CHEBI:139521"/>
        <dbReference type="EC" id="1.11.1.7"/>
    </reaction>
</comment>
<evidence type="ECO:0000256" key="4">
    <source>
        <dbReference type="ARBA" id="ARBA00022617"/>
    </source>
</evidence>
<keyword evidence="14" id="KW-1185">Reference proteome</keyword>
<comment type="cofactor">
    <cofactor evidence="9">
        <name>Ca(2+)</name>
        <dbReference type="ChEBI" id="CHEBI:29108"/>
    </cofactor>
    <text evidence="9">Binds 2 calcium ions per subunit.</text>
</comment>
<evidence type="ECO:0000313" key="14">
    <source>
        <dbReference type="Proteomes" id="UP001370490"/>
    </source>
</evidence>
<dbReference type="GO" id="GO:0140825">
    <property type="term" value="F:lactoperoxidase activity"/>
    <property type="evidence" value="ECO:0007669"/>
    <property type="project" value="UniProtKB-EC"/>
</dbReference>
<reference evidence="13 14" key="1">
    <citation type="submission" date="2023-12" db="EMBL/GenBank/DDBJ databases">
        <title>A high-quality genome assembly for Dillenia turbinata (Dilleniales).</title>
        <authorList>
            <person name="Chanderbali A."/>
        </authorList>
    </citation>
    <scope>NUCLEOTIDE SEQUENCE [LARGE SCALE GENOMIC DNA]</scope>
    <source>
        <strain evidence="13">LSX21</strain>
        <tissue evidence="13">Leaf</tissue>
    </source>
</reference>
<accession>A0AAN8VWX3</accession>
<dbReference type="GO" id="GO:0046872">
    <property type="term" value="F:metal ion binding"/>
    <property type="evidence" value="ECO:0007669"/>
    <property type="project" value="UniProtKB-KW"/>
</dbReference>
<feature type="non-terminal residue" evidence="13">
    <location>
        <position position="1"/>
    </location>
</feature>
<evidence type="ECO:0000256" key="3">
    <source>
        <dbReference type="ARBA" id="ARBA00022559"/>
    </source>
</evidence>
<dbReference type="EMBL" id="JBAMMX010000007">
    <property type="protein sequence ID" value="KAK6935653.1"/>
    <property type="molecule type" value="Genomic_DNA"/>
</dbReference>
<protein>
    <recommendedName>
        <fullName evidence="2">peroxidase</fullName>
        <ecNumber evidence="2">1.11.1.7</ecNumber>
    </recommendedName>
</protein>
<evidence type="ECO:0000256" key="6">
    <source>
        <dbReference type="ARBA" id="ARBA00023002"/>
    </source>
</evidence>
<keyword evidence="4" id="KW-0349">Heme</keyword>
<evidence type="ECO:0000313" key="13">
    <source>
        <dbReference type="EMBL" id="KAK6935653.1"/>
    </source>
</evidence>
<evidence type="ECO:0000256" key="1">
    <source>
        <dbReference type="ARBA" id="ARBA00000189"/>
    </source>
</evidence>
<dbReference type="InterPro" id="IPR000823">
    <property type="entry name" value="Peroxidase_pln"/>
</dbReference>
<dbReference type="PANTHER" id="PTHR31388:SF247">
    <property type="entry name" value="PEROXIDASE"/>
    <property type="match status" value="1"/>
</dbReference>
<feature type="binding site" evidence="8">
    <location>
        <position position="103"/>
    </location>
    <ligand>
        <name>substrate</name>
    </ligand>
</feature>
<feature type="domain" description="Plant heme peroxidase family profile" evidence="12">
    <location>
        <begin position="11"/>
        <end position="213"/>
    </location>
</feature>
<dbReference type="InterPro" id="IPR010255">
    <property type="entry name" value="Haem_peroxidase_sf"/>
</dbReference>
<dbReference type="GO" id="GO:0006979">
    <property type="term" value="P:response to oxidative stress"/>
    <property type="evidence" value="ECO:0007669"/>
    <property type="project" value="InterPro"/>
</dbReference>
<keyword evidence="9" id="KW-0106">Calcium</keyword>
<sequence length="217" mass="23055">CIRIIFSVGKQGCDASVLLDDTSTFRREKTAGPKNASLRGFDVVDSIKSQLESICPGVVSCAENLAVAARDSIVALVRPSRSVQFGRKYSSTASLSAANSNIPSPAMSLDELIFAFSNKGLNDKDMITLSDGRSFCMLLSLSTLLGSHTIGLARCITFRDRIYNEANIDTTYATSSNSNCPSSGGDDNLSPLDASSPATFDNAFYKNLIGKKGPSSL</sequence>
<dbReference type="SUPFAM" id="SSF48113">
    <property type="entry name" value="Heme-dependent peroxidases"/>
    <property type="match status" value="1"/>
</dbReference>
<keyword evidence="6" id="KW-0560">Oxidoreductase</keyword>
<keyword evidence="5 9" id="KW-0479">Metal-binding</keyword>
<feature type="binding site" evidence="9">
    <location>
        <position position="16"/>
    </location>
    <ligand>
        <name>Ca(2+)</name>
        <dbReference type="ChEBI" id="CHEBI:29108"/>
        <label>1</label>
    </ligand>
</feature>
<evidence type="ECO:0000256" key="9">
    <source>
        <dbReference type="PIRSR" id="PIRSR600823-3"/>
    </source>
</evidence>
<gene>
    <name evidence="13" type="ORF">RJ641_032683</name>
</gene>
<comment type="similarity">
    <text evidence="11">Belongs to the peroxidase family.</text>
</comment>
<feature type="binding site" evidence="9">
    <location>
        <position position="193"/>
    </location>
    <ligand>
        <name>Ca(2+)</name>
        <dbReference type="ChEBI" id="CHEBI:29108"/>
        <label>2</label>
    </ligand>
</feature>
<evidence type="ECO:0000256" key="7">
    <source>
        <dbReference type="ARBA" id="ARBA00023004"/>
    </source>
</evidence>
<comment type="caution">
    <text evidence="13">The sequence shown here is derived from an EMBL/GenBank/DDBJ whole genome shotgun (WGS) entry which is preliminary data.</text>
</comment>
<dbReference type="InterPro" id="IPR002016">
    <property type="entry name" value="Haem_peroxidase"/>
</dbReference>
<feature type="binding site" evidence="9">
    <location>
        <position position="12"/>
    </location>
    <ligand>
        <name>Ca(2+)</name>
        <dbReference type="ChEBI" id="CHEBI:29108"/>
        <label>1</label>
    </ligand>
</feature>
<dbReference type="Pfam" id="PF00141">
    <property type="entry name" value="peroxidase"/>
    <property type="match status" value="1"/>
</dbReference>